<dbReference type="Pfam" id="PF09346">
    <property type="entry name" value="SMI1_KNR4"/>
    <property type="match status" value="1"/>
</dbReference>
<organism evidence="2 3">
    <name type="scientific">Effrenium voratum</name>
    <dbReference type="NCBI Taxonomy" id="2562239"/>
    <lineage>
        <taxon>Eukaryota</taxon>
        <taxon>Sar</taxon>
        <taxon>Alveolata</taxon>
        <taxon>Dinophyceae</taxon>
        <taxon>Suessiales</taxon>
        <taxon>Symbiodiniaceae</taxon>
        <taxon>Effrenium</taxon>
    </lineage>
</organism>
<reference evidence="2" key="1">
    <citation type="submission" date="2023-08" db="EMBL/GenBank/DDBJ databases">
        <authorList>
            <person name="Chen Y."/>
            <person name="Shah S."/>
            <person name="Dougan E. K."/>
            <person name="Thang M."/>
            <person name="Chan C."/>
        </authorList>
    </citation>
    <scope>NUCLEOTIDE SEQUENCE</scope>
</reference>
<dbReference type="InterPro" id="IPR018958">
    <property type="entry name" value="Knr4/Smi1-like_dom"/>
</dbReference>
<sequence length="268" mass="30118">MSDEEKVKVKVTGLAGEEIWSAEVPGRESMDSLRQSVATHLDVRLPRVKLVHGDATLAGPDMLQSLGTEVSAQLVLLDFTEEIRRIQTALAAANRDVKMTEGLSDEEIEKLEKRYDFRFPPDLKEFLQVGVPVGGSWHNWHVLALDEVISDSVADVLRYECTPEDEEALEDLGDWAPEGERTLENAQAMAKAHPLIPIYAHRCIPTKPYECGLPVLSMHQCDDIIVYGENFWAWVAGSDCNLPDGTVPAEWMAKKVHFSTLPFWQHWL</sequence>
<accession>A0AA36J0X5</accession>
<dbReference type="EMBL" id="CAUJNA010003254">
    <property type="protein sequence ID" value="CAJ1397092.1"/>
    <property type="molecule type" value="Genomic_DNA"/>
</dbReference>
<gene>
    <name evidence="2" type="ORF">EVOR1521_LOCUS21181</name>
</gene>
<comment type="caution">
    <text evidence="2">The sequence shown here is derived from an EMBL/GenBank/DDBJ whole genome shotgun (WGS) entry which is preliminary data.</text>
</comment>
<dbReference type="SUPFAM" id="SSF160631">
    <property type="entry name" value="SMI1/KNR4-like"/>
    <property type="match status" value="1"/>
</dbReference>
<dbReference type="Gene3D" id="3.40.1580.10">
    <property type="entry name" value="SMI1/KNR4-like"/>
    <property type="match status" value="1"/>
</dbReference>
<dbReference type="PANTHER" id="PTHR32011">
    <property type="entry name" value="OS08G0472400 PROTEIN"/>
    <property type="match status" value="1"/>
</dbReference>
<dbReference type="AlphaFoldDB" id="A0AA36J0X5"/>
<evidence type="ECO:0000313" key="2">
    <source>
        <dbReference type="EMBL" id="CAJ1397092.1"/>
    </source>
</evidence>
<keyword evidence="3" id="KW-1185">Reference proteome</keyword>
<evidence type="ECO:0000313" key="3">
    <source>
        <dbReference type="Proteomes" id="UP001178507"/>
    </source>
</evidence>
<proteinExistence type="predicted"/>
<dbReference type="SMART" id="SM00860">
    <property type="entry name" value="SMI1_KNR4"/>
    <property type="match status" value="1"/>
</dbReference>
<evidence type="ECO:0000259" key="1">
    <source>
        <dbReference type="SMART" id="SM00860"/>
    </source>
</evidence>
<protein>
    <recommendedName>
        <fullName evidence="1">Knr4/Smi1-like domain-containing protein</fullName>
    </recommendedName>
</protein>
<feature type="domain" description="Knr4/Smi1-like" evidence="1">
    <location>
        <begin position="102"/>
        <end position="237"/>
    </location>
</feature>
<dbReference type="Proteomes" id="UP001178507">
    <property type="component" value="Unassembled WGS sequence"/>
</dbReference>
<dbReference type="InterPro" id="IPR037883">
    <property type="entry name" value="Knr4/Smi1-like_sf"/>
</dbReference>
<name>A0AA36J0X5_9DINO</name>
<dbReference type="PANTHER" id="PTHR32011:SF2">
    <property type="entry name" value="OS08G0472400 PROTEIN"/>
    <property type="match status" value="1"/>
</dbReference>